<keyword evidence="4" id="KW-1185">Reference proteome</keyword>
<dbReference type="Pfam" id="PF13193">
    <property type="entry name" value="AMP-binding_C"/>
    <property type="match status" value="1"/>
</dbReference>
<dbReference type="PANTHER" id="PTHR43201:SF32">
    <property type="entry name" value="2-SUCCINYLBENZOATE--COA LIGASE, CHLOROPLASTIC_PEROXISOMAL"/>
    <property type="match status" value="1"/>
</dbReference>
<dbReference type="InterPro" id="IPR000873">
    <property type="entry name" value="AMP-dep_synth/lig_dom"/>
</dbReference>
<accession>A0ABV2WRA9</accession>
<dbReference type="Pfam" id="PF00501">
    <property type="entry name" value="AMP-binding"/>
    <property type="match status" value="1"/>
</dbReference>
<evidence type="ECO:0000259" key="1">
    <source>
        <dbReference type="Pfam" id="PF00501"/>
    </source>
</evidence>
<dbReference type="Gene3D" id="3.40.50.12780">
    <property type="entry name" value="N-terminal domain of ligase-like"/>
    <property type="match status" value="1"/>
</dbReference>
<dbReference type="EMBL" id="JBEYBF010000010">
    <property type="protein sequence ID" value="MEU1953430.1"/>
    <property type="molecule type" value="Genomic_DNA"/>
</dbReference>
<dbReference type="InterPro" id="IPR045851">
    <property type="entry name" value="AMP-bd_C_sf"/>
</dbReference>
<evidence type="ECO:0000313" key="4">
    <source>
        <dbReference type="Proteomes" id="UP001550628"/>
    </source>
</evidence>
<reference evidence="3 4" key="1">
    <citation type="submission" date="2024-06" db="EMBL/GenBank/DDBJ databases">
        <title>The Natural Products Discovery Center: Release of the First 8490 Sequenced Strains for Exploring Actinobacteria Biosynthetic Diversity.</title>
        <authorList>
            <person name="Kalkreuter E."/>
            <person name="Kautsar S.A."/>
            <person name="Yang D."/>
            <person name="Bader C.D."/>
            <person name="Teijaro C.N."/>
            <person name="Fluegel L."/>
            <person name="Davis C.M."/>
            <person name="Simpson J.R."/>
            <person name="Lauterbach L."/>
            <person name="Steele A.D."/>
            <person name="Gui C."/>
            <person name="Meng S."/>
            <person name="Li G."/>
            <person name="Viehrig K."/>
            <person name="Ye F."/>
            <person name="Su P."/>
            <person name="Kiefer A.F."/>
            <person name="Nichols A."/>
            <person name="Cepeda A.J."/>
            <person name="Yan W."/>
            <person name="Fan B."/>
            <person name="Jiang Y."/>
            <person name="Adhikari A."/>
            <person name="Zheng C.-J."/>
            <person name="Schuster L."/>
            <person name="Cowan T.M."/>
            <person name="Smanski M.J."/>
            <person name="Chevrette M.G."/>
            <person name="De Carvalho L.P.S."/>
            <person name="Shen B."/>
        </authorList>
    </citation>
    <scope>NUCLEOTIDE SEQUENCE [LARGE SCALE GENOMIC DNA]</scope>
    <source>
        <strain evidence="3 4">NPDC019708</strain>
    </source>
</reference>
<dbReference type="Proteomes" id="UP001550628">
    <property type="component" value="Unassembled WGS sequence"/>
</dbReference>
<dbReference type="PANTHER" id="PTHR43201">
    <property type="entry name" value="ACYL-COA SYNTHETASE"/>
    <property type="match status" value="1"/>
</dbReference>
<dbReference type="SUPFAM" id="SSF56801">
    <property type="entry name" value="Acetyl-CoA synthetase-like"/>
    <property type="match status" value="1"/>
</dbReference>
<evidence type="ECO:0000313" key="3">
    <source>
        <dbReference type="EMBL" id="MEU1953430.1"/>
    </source>
</evidence>
<evidence type="ECO:0000259" key="2">
    <source>
        <dbReference type="Pfam" id="PF13193"/>
    </source>
</evidence>
<dbReference type="Gene3D" id="3.30.300.30">
    <property type="match status" value="1"/>
</dbReference>
<feature type="domain" description="AMP-dependent synthetase/ligase" evidence="1">
    <location>
        <begin position="14"/>
        <end position="356"/>
    </location>
</feature>
<proteinExistence type="predicted"/>
<dbReference type="RefSeq" id="WP_356957874.1">
    <property type="nucleotide sequence ID" value="NZ_JBEYBD010000011.1"/>
</dbReference>
<gene>
    <name evidence="3" type="ORF">ABZ510_16360</name>
</gene>
<name>A0ABV2WRA9_9NOCA</name>
<protein>
    <submittedName>
        <fullName evidence="3">AMP-binding protein</fullName>
    </submittedName>
</protein>
<dbReference type="InterPro" id="IPR042099">
    <property type="entry name" value="ANL_N_sf"/>
</dbReference>
<sequence>MITVPIDRLRGLATEMPTKSAITEAGVTITFRELYARCSAVAQGLRAEGVTVGERIIYLGRNSTAFFEVAFGCALVGAVLAPMNWRLTAEDIAELVADSGAELAFVERDFAGVVPEGIRTFVVGDTYEAWRNTHPRHDPGSEWDSEQEFIQFYTSGTTGLPKGVIVKNGNVAYLCRAGEHWQFDVDSVVVVAMPLFHMGGSAWGLVGLLAGAHCIVLPEFEPAAVVELLESERVTNILVAPTMLQMLVAVPGIGERDFSHMTAIAYGSAPISVQLLQRVLDVFNVPLIQLFGLTETTGAISQLDPQDHRIALLESVGRPYPWVELEIHDPDSGRPMGSGEVGEVWIRSPQCSDGYWNRPEETSALLTADGWLRTGDAGHLDAEGFLFLTDRIKEMIITGGENVYPAEVERVMVEHPAVQEVAVIGAPHEQWGEQVTAVVALRDGFEESAESLMEWARPRLAGFRRPRRIEFVEALPRNPTGKLLRREVRAAFWSQAGRRQI</sequence>
<comment type="caution">
    <text evidence="3">The sequence shown here is derived from an EMBL/GenBank/DDBJ whole genome shotgun (WGS) entry which is preliminary data.</text>
</comment>
<organism evidence="3 4">
    <name type="scientific">Nocardia rhamnosiphila</name>
    <dbReference type="NCBI Taxonomy" id="426716"/>
    <lineage>
        <taxon>Bacteria</taxon>
        <taxon>Bacillati</taxon>
        <taxon>Actinomycetota</taxon>
        <taxon>Actinomycetes</taxon>
        <taxon>Mycobacteriales</taxon>
        <taxon>Nocardiaceae</taxon>
        <taxon>Nocardia</taxon>
    </lineage>
</organism>
<feature type="domain" description="AMP-binding enzyme C-terminal" evidence="2">
    <location>
        <begin position="407"/>
        <end position="482"/>
    </location>
</feature>
<dbReference type="InterPro" id="IPR025110">
    <property type="entry name" value="AMP-bd_C"/>
</dbReference>